<reference evidence="1" key="1">
    <citation type="submission" date="2021-12" db="EMBL/GenBank/DDBJ databases">
        <authorList>
            <person name="Martin H S."/>
        </authorList>
    </citation>
    <scope>NUCLEOTIDE SEQUENCE</scope>
</reference>
<name>A0A8J9VNF5_9NEOP</name>
<protein>
    <submittedName>
        <fullName evidence="1">Uncharacterized protein</fullName>
    </submittedName>
</protein>
<keyword evidence="2" id="KW-1185">Reference proteome</keyword>
<accession>A0A8J9VNF5</accession>
<feature type="non-terminal residue" evidence="1">
    <location>
        <position position="195"/>
    </location>
</feature>
<evidence type="ECO:0000313" key="2">
    <source>
        <dbReference type="Proteomes" id="UP000838878"/>
    </source>
</evidence>
<proteinExistence type="predicted"/>
<dbReference type="EMBL" id="OV170228">
    <property type="protein sequence ID" value="CAH0730040.1"/>
    <property type="molecule type" value="Genomic_DNA"/>
</dbReference>
<organism evidence="1 2">
    <name type="scientific">Brenthis ino</name>
    <name type="common">lesser marbled fritillary</name>
    <dbReference type="NCBI Taxonomy" id="405034"/>
    <lineage>
        <taxon>Eukaryota</taxon>
        <taxon>Metazoa</taxon>
        <taxon>Ecdysozoa</taxon>
        <taxon>Arthropoda</taxon>
        <taxon>Hexapoda</taxon>
        <taxon>Insecta</taxon>
        <taxon>Pterygota</taxon>
        <taxon>Neoptera</taxon>
        <taxon>Endopterygota</taxon>
        <taxon>Lepidoptera</taxon>
        <taxon>Glossata</taxon>
        <taxon>Ditrysia</taxon>
        <taxon>Papilionoidea</taxon>
        <taxon>Nymphalidae</taxon>
        <taxon>Heliconiinae</taxon>
        <taxon>Argynnini</taxon>
        <taxon>Brenthis</taxon>
    </lineage>
</organism>
<gene>
    <name evidence="1" type="ORF">BINO364_LOCUS15066</name>
</gene>
<dbReference type="AlphaFoldDB" id="A0A8J9VNF5"/>
<sequence>METKVQKQIIDYFSFFEEFYNTSKTCLKICQNCAISINKVIRRCKSIKEATLTGTPLEEFVGLQSKLLSSLHNLISEEVQEIQRQRTEVDEIFEQLCSKHKSLLGSVKEIDLSQQTLLVKGTPFQPPLEQILQFAEETLTFGGQVPAQIETSLSVLAFKGLNTQSLVDNFKISSDWQKKIPEIIAYTSFCSENEI</sequence>
<evidence type="ECO:0000313" key="1">
    <source>
        <dbReference type="EMBL" id="CAH0730040.1"/>
    </source>
</evidence>
<dbReference type="OrthoDB" id="6605214at2759"/>
<dbReference type="Proteomes" id="UP000838878">
    <property type="component" value="Chromosome 8"/>
</dbReference>